<dbReference type="Proteomes" id="UP000231962">
    <property type="component" value="Unassembled WGS sequence"/>
</dbReference>
<evidence type="ECO:0000313" key="4">
    <source>
        <dbReference type="Proteomes" id="UP000231990"/>
    </source>
</evidence>
<protein>
    <recommendedName>
        <fullName evidence="5">Exo-alpha-sialidase</fullName>
    </recommendedName>
</protein>
<dbReference type="InterPro" id="IPR036278">
    <property type="entry name" value="Sialidase_sf"/>
</dbReference>
<proteinExistence type="predicted"/>
<dbReference type="Proteomes" id="UP000231990">
    <property type="component" value="Unassembled WGS sequence"/>
</dbReference>
<sequence>MSSILGSTPYTNFPVRDQRFRQISGTNLSYLTVNKGLDPNASTIAIIISAGSGNTTTAITNVPGTSGTGRYTRLIGLGQDSTPNFFLLFEVLNPLAPPTYYYWSNPSLPIQNEVMTFSVVTPIGGGGSTIQNLTFIGGNFVWCELPIGVFTGQCYFNNSFPTSGATGISASLATCAKPLIDGINFVCYDTLTGSPGSFGLNVVNSPSPGFNPSTVTTALPSTYPNGGFGVNGNNQFVLNNPGPGGYFLETAGAMVRINATSNSFSAGGPAGFSSTPTTSAAVSATTSIFDVTNMVSGTTVLLTFEHSDIPFGSNFRPLYRSTDGGSSWAEVNLSSLPLAAGGLDHFPSAFGSLIDPMGVLVFINDKSRGGSGLYSYYTLDNGTTWTGPTEVPLPF</sequence>
<name>A0A2M9ZQW9_9LEPT</name>
<dbReference type="SUPFAM" id="SSF50939">
    <property type="entry name" value="Sialidases"/>
    <property type="match status" value="1"/>
</dbReference>
<evidence type="ECO:0000313" key="3">
    <source>
        <dbReference type="Proteomes" id="UP000231962"/>
    </source>
</evidence>
<evidence type="ECO:0000313" key="1">
    <source>
        <dbReference type="EMBL" id="PJZ68370.1"/>
    </source>
</evidence>
<keyword evidence="3" id="KW-1185">Reference proteome</keyword>
<organism evidence="2 4">
    <name type="scientific">Leptospira perolatii</name>
    <dbReference type="NCBI Taxonomy" id="2023191"/>
    <lineage>
        <taxon>Bacteria</taxon>
        <taxon>Pseudomonadati</taxon>
        <taxon>Spirochaetota</taxon>
        <taxon>Spirochaetia</taxon>
        <taxon>Leptospirales</taxon>
        <taxon>Leptospiraceae</taxon>
        <taxon>Leptospira</taxon>
    </lineage>
</organism>
<comment type="caution">
    <text evidence="2">The sequence shown here is derived from an EMBL/GenBank/DDBJ whole genome shotgun (WGS) entry which is preliminary data.</text>
</comment>
<dbReference type="CDD" id="cd15482">
    <property type="entry name" value="Sialidase_non-viral"/>
    <property type="match status" value="1"/>
</dbReference>
<dbReference type="Gene3D" id="2.120.10.10">
    <property type="match status" value="1"/>
</dbReference>
<reference evidence="3 4" key="1">
    <citation type="submission" date="2017-07" db="EMBL/GenBank/DDBJ databases">
        <title>Leptospira spp. isolated from tropical soils.</title>
        <authorList>
            <person name="Thibeaux R."/>
            <person name="Iraola G."/>
            <person name="Ferres I."/>
            <person name="Bierque E."/>
            <person name="Girault D."/>
            <person name="Soupe-Gilbert M.-E."/>
            <person name="Picardeau M."/>
            <person name="Goarant C."/>
        </authorList>
    </citation>
    <scope>NUCLEOTIDE SEQUENCE [LARGE SCALE GENOMIC DNA]</scope>
    <source>
        <strain evidence="2 4">FH1-B-B1</strain>
        <strain evidence="1 3">FH1-B-C1</strain>
    </source>
</reference>
<dbReference type="NCBIfam" id="NF047818">
    <property type="entry name" value="LIC11996_lipo"/>
    <property type="match status" value="1"/>
</dbReference>
<evidence type="ECO:0000313" key="2">
    <source>
        <dbReference type="EMBL" id="PJZ74434.1"/>
    </source>
</evidence>
<dbReference type="EMBL" id="NPDZ01000002">
    <property type="protein sequence ID" value="PJZ74434.1"/>
    <property type="molecule type" value="Genomic_DNA"/>
</dbReference>
<gene>
    <name evidence="1" type="ORF">CH360_16470</name>
    <name evidence="2" type="ORF">CH373_05935</name>
</gene>
<accession>A0A2M9ZQW9</accession>
<dbReference type="EMBL" id="NPDY01000024">
    <property type="protein sequence ID" value="PJZ68370.1"/>
    <property type="molecule type" value="Genomic_DNA"/>
</dbReference>
<evidence type="ECO:0008006" key="5">
    <source>
        <dbReference type="Google" id="ProtNLM"/>
    </source>
</evidence>
<dbReference type="AlphaFoldDB" id="A0A2M9ZQW9"/>